<dbReference type="Proteomes" id="UP000292702">
    <property type="component" value="Unassembled WGS sequence"/>
</dbReference>
<dbReference type="Gene3D" id="3.30.710.10">
    <property type="entry name" value="Potassium Channel Kv1.1, Chain A"/>
    <property type="match status" value="1"/>
</dbReference>
<accession>A0A4R0RDT0</accession>
<keyword evidence="4" id="KW-1185">Reference proteome</keyword>
<sequence length="338" mass="38810">MTDTRPSKRARNDASPQRLGEESTTGYKHSDAFWLRDGNVVLVAEKVAFRVHQSVLERKSVVFKDMFGVPQPENAERMEECPLVHVSDAAEDITHLLSVLYDGDRFLNMDSPISMRMVFALLQLGIKYQIDYLRDEAISVLKIVYRPTYAKYIGLKRSNNALRVTERRLTEDSIVVINLAWKHGLSSLLPGAFYVCALLPYRTLADATVRVLEKDDLTKLSSDDLVRCLNGRQALQSKFLRRFKFLSKTTACSDCLKPHECPESLQDRKDEDLWEHVSNIIDGDFDPLEEFDWMQWLHVCDECRMHFDEVDGVARKNMYDGLPGTFNLVSFMIEHPGP</sequence>
<gene>
    <name evidence="3" type="ORF">EIP91_005090</name>
</gene>
<evidence type="ECO:0000313" key="4">
    <source>
        <dbReference type="Proteomes" id="UP000292702"/>
    </source>
</evidence>
<dbReference type="EMBL" id="RWJN01000281">
    <property type="protein sequence ID" value="TCD63685.1"/>
    <property type="molecule type" value="Genomic_DNA"/>
</dbReference>
<dbReference type="SMART" id="SM00225">
    <property type="entry name" value="BTB"/>
    <property type="match status" value="1"/>
</dbReference>
<dbReference type="OrthoDB" id="2750681at2759"/>
<name>A0A4R0RDT0_9APHY</name>
<protein>
    <recommendedName>
        <fullName evidence="2">BTB domain-containing protein</fullName>
    </recommendedName>
</protein>
<dbReference type="InterPro" id="IPR011333">
    <property type="entry name" value="SKP1/BTB/POZ_sf"/>
</dbReference>
<dbReference type="PROSITE" id="PS50097">
    <property type="entry name" value="BTB"/>
    <property type="match status" value="1"/>
</dbReference>
<proteinExistence type="predicted"/>
<evidence type="ECO:0000313" key="3">
    <source>
        <dbReference type="EMBL" id="TCD63685.1"/>
    </source>
</evidence>
<dbReference type="STRING" id="92696.A0A4R0RDT0"/>
<feature type="region of interest" description="Disordered" evidence="1">
    <location>
        <begin position="1"/>
        <end position="24"/>
    </location>
</feature>
<dbReference type="SUPFAM" id="SSF54695">
    <property type="entry name" value="POZ domain"/>
    <property type="match status" value="1"/>
</dbReference>
<dbReference type="Pfam" id="PF00651">
    <property type="entry name" value="BTB"/>
    <property type="match status" value="1"/>
</dbReference>
<comment type="caution">
    <text evidence="3">The sequence shown here is derived from an EMBL/GenBank/DDBJ whole genome shotgun (WGS) entry which is preliminary data.</text>
</comment>
<dbReference type="InterPro" id="IPR000210">
    <property type="entry name" value="BTB/POZ_dom"/>
</dbReference>
<dbReference type="AlphaFoldDB" id="A0A4R0RDT0"/>
<evidence type="ECO:0000256" key="1">
    <source>
        <dbReference type="SAM" id="MobiDB-lite"/>
    </source>
</evidence>
<feature type="domain" description="BTB" evidence="2">
    <location>
        <begin position="38"/>
        <end position="109"/>
    </location>
</feature>
<organism evidence="3 4">
    <name type="scientific">Steccherinum ochraceum</name>
    <dbReference type="NCBI Taxonomy" id="92696"/>
    <lineage>
        <taxon>Eukaryota</taxon>
        <taxon>Fungi</taxon>
        <taxon>Dikarya</taxon>
        <taxon>Basidiomycota</taxon>
        <taxon>Agaricomycotina</taxon>
        <taxon>Agaricomycetes</taxon>
        <taxon>Polyporales</taxon>
        <taxon>Steccherinaceae</taxon>
        <taxon>Steccherinum</taxon>
    </lineage>
</organism>
<evidence type="ECO:0000259" key="2">
    <source>
        <dbReference type="PROSITE" id="PS50097"/>
    </source>
</evidence>
<reference evidence="3 4" key="1">
    <citation type="submission" date="2018-11" db="EMBL/GenBank/DDBJ databases">
        <title>Genome assembly of Steccherinum ochraceum LE-BIN_3174, the white-rot fungus of the Steccherinaceae family (The Residual Polyporoid clade, Polyporales, Basidiomycota).</title>
        <authorList>
            <person name="Fedorova T.V."/>
            <person name="Glazunova O.A."/>
            <person name="Landesman E.O."/>
            <person name="Moiseenko K.V."/>
            <person name="Psurtseva N.V."/>
            <person name="Savinova O.S."/>
            <person name="Shakhova N.V."/>
            <person name="Tyazhelova T.V."/>
            <person name="Vasina D.V."/>
        </authorList>
    </citation>
    <scope>NUCLEOTIDE SEQUENCE [LARGE SCALE GENOMIC DNA]</scope>
    <source>
        <strain evidence="3 4">LE-BIN_3174</strain>
    </source>
</reference>